<feature type="region of interest" description="Disordered" evidence="1">
    <location>
        <begin position="364"/>
        <end position="404"/>
    </location>
</feature>
<sequence>MSGQGRMKMPIPSFRPPPPEELSDTGSSCSRNKSKNGNKTNRPSETKMSKIANKTKIRLPINEQNLIQVESALQLHLHHHQQQQNGDRISFIDFSKIASKIDINFTISSKGNNGDDDDDVKDQTKSKVDSDNDSLGLWKLSKEERLWHDIYCVAVPNLYKVEDPNNSGDHSAIDSSKNENNGRKKAAAALALTRVSFPASTTGGGEGNRLKELRRRMRKFQTEGIVKAKSDRAFDLLLSLRREKTKYDQERTKMKSVVSKDKLRVNGSVDANNSSNKGIIPGKNKQSLIDSLLHDAGFANNTNATMIVENDGKSTIEDRVRARAKEREQNMEQARAARKDPREERVAIADALYSYASHVLRRTRCRTTKQQASSTSSSKTSNLGTTGVRGLSSTSRFLGRTTTANAKTVNRSSDYIKHGSSSPSKCILTFKEVVTNALPNRSRKEIARLMLDIVQVLSTSSQKEDHRSPDLSYSFIKWREPESGGGTNGLPISKKATVWIDTANFKHVRAVLNKEKIADENQIQQSQSGRKRPVPAANNNYSVIFIMGSAAVADVAQLRGVGQDAHNSRVLDESKGALTVDANGAIPSGHPTCPPHNLGSTCGPIFRSTCEPN</sequence>
<dbReference type="KEGG" id="fcy:FRACYDRAFT_247123"/>
<evidence type="ECO:0000313" key="2">
    <source>
        <dbReference type="EMBL" id="OEU10581.1"/>
    </source>
</evidence>
<feature type="region of interest" description="Disordered" evidence="1">
    <location>
        <begin position="106"/>
        <end position="132"/>
    </location>
</feature>
<proteinExistence type="predicted"/>
<accession>A0A1E7EX95</accession>
<feature type="compositionally biased region" description="Basic and acidic residues" evidence="1">
    <location>
        <begin position="121"/>
        <end position="130"/>
    </location>
</feature>
<dbReference type="InParanoid" id="A0A1E7EX95"/>
<dbReference type="EMBL" id="KV784371">
    <property type="protein sequence ID" value="OEU10581.1"/>
    <property type="molecule type" value="Genomic_DNA"/>
</dbReference>
<feature type="compositionally biased region" description="Polar residues" evidence="1">
    <location>
        <begin position="391"/>
        <end position="404"/>
    </location>
</feature>
<dbReference type="Proteomes" id="UP000095751">
    <property type="component" value="Unassembled WGS sequence"/>
</dbReference>
<feature type="region of interest" description="Disordered" evidence="1">
    <location>
        <begin position="1"/>
        <end position="55"/>
    </location>
</feature>
<name>A0A1E7EX95_9STRA</name>
<feature type="compositionally biased region" description="Low complexity" evidence="1">
    <location>
        <begin position="368"/>
        <end position="386"/>
    </location>
</feature>
<keyword evidence="3" id="KW-1185">Reference proteome</keyword>
<gene>
    <name evidence="2" type="ORF">FRACYDRAFT_247123</name>
</gene>
<evidence type="ECO:0000313" key="3">
    <source>
        <dbReference type="Proteomes" id="UP000095751"/>
    </source>
</evidence>
<evidence type="ECO:0000256" key="1">
    <source>
        <dbReference type="SAM" id="MobiDB-lite"/>
    </source>
</evidence>
<feature type="compositionally biased region" description="Polar residues" evidence="1">
    <location>
        <begin position="24"/>
        <end position="41"/>
    </location>
</feature>
<protein>
    <submittedName>
        <fullName evidence="2">Uncharacterized protein</fullName>
    </submittedName>
</protein>
<dbReference type="OrthoDB" id="56949at2759"/>
<organism evidence="2 3">
    <name type="scientific">Fragilariopsis cylindrus CCMP1102</name>
    <dbReference type="NCBI Taxonomy" id="635003"/>
    <lineage>
        <taxon>Eukaryota</taxon>
        <taxon>Sar</taxon>
        <taxon>Stramenopiles</taxon>
        <taxon>Ochrophyta</taxon>
        <taxon>Bacillariophyta</taxon>
        <taxon>Bacillariophyceae</taxon>
        <taxon>Bacillariophycidae</taxon>
        <taxon>Bacillariales</taxon>
        <taxon>Bacillariaceae</taxon>
        <taxon>Fragilariopsis</taxon>
    </lineage>
</organism>
<reference evidence="2 3" key="1">
    <citation type="submission" date="2016-09" db="EMBL/GenBank/DDBJ databases">
        <title>Extensive genetic diversity and differential bi-allelic expression allows diatom success in the polar Southern Ocean.</title>
        <authorList>
            <consortium name="DOE Joint Genome Institute"/>
            <person name="Mock T."/>
            <person name="Otillar R.P."/>
            <person name="Strauss J."/>
            <person name="Dupont C."/>
            <person name="Frickenhaus S."/>
            <person name="Maumus F."/>
            <person name="Mcmullan M."/>
            <person name="Sanges R."/>
            <person name="Schmutz J."/>
            <person name="Toseland A."/>
            <person name="Valas R."/>
            <person name="Veluchamy A."/>
            <person name="Ward B.J."/>
            <person name="Allen A."/>
            <person name="Barry K."/>
            <person name="Falciatore A."/>
            <person name="Ferrante M."/>
            <person name="Fortunato A.E."/>
            <person name="Gloeckner G."/>
            <person name="Gruber A."/>
            <person name="Hipkin R."/>
            <person name="Janech M."/>
            <person name="Kroth P."/>
            <person name="Leese F."/>
            <person name="Lindquist E."/>
            <person name="Lyon B.R."/>
            <person name="Martin J."/>
            <person name="Mayer C."/>
            <person name="Parker M."/>
            <person name="Quesneville H."/>
            <person name="Raymond J."/>
            <person name="Uhlig C."/>
            <person name="Valentin K.U."/>
            <person name="Worden A.Z."/>
            <person name="Armbrust E.V."/>
            <person name="Bowler C."/>
            <person name="Green B."/>
            <person name="Moulton V."/>
            <person name="Van Oosterhout C."/>
            <person name="Grigoriev I."/>
        </authorList>
    </citation>
    <scope>NUCLEOTIDE SEQUENCE [LARGE SCALE GENOMIC DNA]</scope>
    <source>
        <strain evidence="2 3">CCMP1102</strain>
    </source>
</reference>
<dbReference type="AlphaFoldDB" id="A0A1E7EX95"/>